<proteinExistence type="predicted"/>
<organism evidence="1 2">
    <name type="scientific">Bacillus cereus</name>
    <dbReference type="NCBI Taxonomy" id="1396"/>
    <lineage>
        <taxon>Bacteria</taxon>
        <taxon>Bacillati</taxon>
        <taxon>Bacillota</taxon>
        <taxon>Bacilli</taxon>
        <taxon>Bacillales</taxon>
        <taxon>Bacillaceae</taxon>
        <taxon>Bacillus</taxon>
        <taxon>Bacillus cereus group</taxon>
    </lineage>
</organism>
<reference evidence="1 2" key="1">
    <citation type="submission" date="2015-09" db="EMBL/GenBank/DDBJ databases">
        <title>Bacillus cereus food isolates.</title>
        <authorList>
            <person name="Boekhorst J."/>
        </authorList>
    </citation>
    <scope>NUCLEOTIDE SEQUENCE [LARGE SCALE GENOMIC DNA]</scope>
    <source>
        <strain evidence="1 2">B4088</strain>
    </source>
</reference>
<dbReference type="PATRIC" id="fig|1396.535.peg.5919"/>
<gene>
    <name evidence="1" type="ORF">B4088_5360</name>
</gene>
<name>A0A164LAU9_BACCE</name>
<evidence type="ECO:0000313" key="2">
    <source>
        <dbReference type="Proteomes" id="UP000076482"/>
    </source>
</evidence>
<dbReference type="Proteomes" id="UP000076482">
    <property type="component" value="Unassembled WGS sequence"/>
</dbReference>
<dbReference type="RefSeq" id="WP_063262877.1">
    <property type="nucleotide sequence ID" value="NZ_LJKE01000104.1"/>
</dbReference>
<evidence type="ECO:0000313" key="1">
    <source>
        <dbReference type="EMBL" id="KZD55615.1"/>
    </source>
</evidence>
<protein>
    <submittedName>
        <fullName evidence="1">Uncharacterized protein</fullName>
    </submittedName>
</protein>
<comment type="caution">
    <text evidence="1">The sequence shown here is derived from an EMBL/GenBank/DDBJ whole genome shotgun (WGS) entry which is preliminary data.</text>
</comment>
<dbReference type="EMBL" id="LJKE01000104">
    <property type="protein sequence ID" value="KZD55615.1"/>
    <property type="molecule type" value="Genomic_DNA"/>
</dbReference>
<sequence>MSDRIALVIESSARKDEPMIAKEFYRGPRNRWINNIIRYMEVRGFDENSIYFLSFHNQRIIPFNGIVEPYPRSNTKIPTSEGKMFTDKIFDFIKSLPNKPFVEIHAGRSIADPLSALLEMAGMPFKVFGEGVPLAKKAQVYDELIQNELEIKRFKDFQHGAWQIVSKVDYRVPAEAEEVLNSFQGKAELYGVEDLFEELKMNLAKYKKSAKESYKAKVEFEEMVNKLPQSEELLEFLSNSNKVSMLFKDINRYERLKSQFGKEIAKYNRYLSKQNYVEEAEKGISSTLMKLQMVLLKKVS</sequence>
<dbReference type="AlphaFoldDB" id="A0A164LAU9"/>
<accession>A0A164LAU9</accession>